<protein>
    <submittedName>
        <fullName evidence="1">Uncharacterized protein</fullName>
    </submittedName>
</protein>
<sequence>MWLTVPLLICLAAVLQLATAVSKGSDAIQGITIPRNKFEVPVVCYYYGWASRRPSPMNYQVEDVPLDMCTFVVLAFAGIDNQTFELKSMIPEVPGGQP</sequence>
<keyword evidence="2" id="KW-1185">Reference proteome</keyword>
<reference evidence="1" key="1">
    <citation type="submission" date="2020-05" db="EMBL/GenBank/DDBJ databases">
        <title>Large-scale comparative analyses of tick genomes elucidate their genetic diversity and vector capacities.</title>
        <authorList>
            <person name="Jia N."/>
            <person name="Wang J."/>
            <person name="Shi W."/>
            <person name="Du L."/>
            <person name="Sun Y."/>
            <person name="Zhan W."/>
            <person name="Jiang J."/>
            <person name="Wang Q."/>
            <person name="Zhang B."/>
            <person name="Ji P."/>
            <person name="Sakyi L.B."/>
            <person name="Cui X."/>
            <person name="Yuan T."/>
            <person name="Jiang B."/>
            <person name="Yang W."/>
            <person name="Lam T.T.-Y."/>
            <person name="Chang Q."/>
            <person name="Ding S."/>
            <person name="Wang X."/>
            <person name="Zhu J."/>
            <person name="Ruan X."/>
            <person name="Zhao L."/>
            <person name="Wei J."/>
            <person name="Que T."/>
            <person name="Du C."/>
            <person name="Cheng J."/>
            <person name="Dai P."/>
            <person name="Han X."/>
            <person name="Huang E."/>
            <person name="Gao Y."/>
            <person name="Liu J."/>
            <person name="Shao H."/>
            <person name="Ye R."/>
            <person name="Li L."/>
            <person name="Wei W."/>
            <person name="Wang X."/>
            <person name="Wang C."/>
            <person name="Yang T."/>
            <person name="Huo Q."/>
            <person name="Li W."/>
            <person name="Guo W."/>
            <person name="Chen H."/>
            <person name="Zhou L."/>
            <person name="Ni X."/>
            <person name="Tian J."/>
            <person name="Zhou Y."/>
            <person name="Sheng Y."/>
            <person name="Liu T."/>
            <person name="Pan Y."/>
            <person name="Xia L."/>
            <person name="Li J."/>
            <person name="Zhao F."/>
            <person name="Cao W."/>
        </authorList>
    </citation>
    <scope>NUCLEOTIDE SEQUENCE</scope>
    <source>
        <strain evidence="1">Dsil-2018</strain>
    </source>
</reference>
<dbReference type="EMBL" id="CM023471">
    <property type="protein sequence ID" value="KAH7965577.1"/>
    <property type="molecule type" value="Genomic_DNA"/>
</dbReference>
<comment type="caution">
    <text evidence="1">The sequence shown here is derived from an EMBL/GenBank/DDBJ whole genome shotgun (WGS) entry which is preliminary data.</text>
</comment>
<dbReference type="Proteomes" id="UP000821865">
    <property type="component" value="Chromosome 2"/>
</dbReference>
<accession>A0ACB8DBU0</accession>
<name>A0ACB8DBU0_DERSI</name>
<proteinExistence type="predicted"/>
<gene>
    <name evidence="1" type="ORF">HPB49_008765</name>
</gene>
<evidence type="ECO:0000313" key="2">
    <source>
        <dbReference type="Proteomes" id="UP000821865"/>
    </source>
</evidence>
<evidence type="ECO:0000313" key="1">
    <source>
        <dbReference type="EMBL" id="KAH7965577.1"/>
    </source>
</evidence>
<organism evidence="1 2">
    <name type="scientific">Dermacentor silvarum</name>
    <name type="common">Tick</name>
    <dbReference type="NCBI Taxonomy" id="543639"/>
    <lineage>
        <taxon>Eukaryota</taxon>
        <taxon>Metazoa</taxon>
        <taxon>Ecdysozoa</taxon>
        <taxon>Arthropoda</taxon>
        <taxon>Chelicerata</taxon>
        <taxon>Arachnida</taxon>
        <taxon>Acari</taxon>
        <taxon>Parasitiformes</taxon>
        <taxon>Ixodida</taxon>
        <taxon>Ixodoidea</taxon>
        <taxon>Ixodidae</taxon>
        <taxon>Rhipicephalinae</taxon>
        <taxon>Dermacentor</taxon>
    </lineage>
</organism>